<dbReference type="PANTHER" id="PTHR33990">
    <property type="entry name" value="PROTEIN YJDN-RELATED"/>
    <property type="match status" value="1"/>
</dbReference>
<dbReference type="Proteomes" id="UP001595817">
    <property type="component" value="Unassembled WGS sequence"/>
</dbReference>
<keyword evidence="3" id="KW-1185">Reference proteome</keyword>
<feature type="domain" description="PhnB-like" evidence="1">
    <location>
        <begin position="8"/>
        <end position="132"/>
    </location>
</feature>
<organism evidence="2 3">
    <name type="scientific">Chungangia koreensis</name>
    <dbReference type="NCBI Taxonomy" id="752657"/>
    <lineage>
        <taxon>Bacteria</taxon>
        <taxon>Bacillati</taxon>
        <taxon>Bacillota</taxon>
        <taxon>Bacilli</taxon>
        <taxon>Lactobacillales</taxon>
        <taxon>Chungangia</taxon>
    </lineage>
</organism>
<evidence type="ECO:0000313" key="3">
    <source>
        <dbReference type="Proteomes" id="UP001595817"/>
    </source>
</evidence>
<proteinExistence type="predicted"/>
<dbReference type="InterPro" id="IPR028973">
    <property type="entry name" value="PhnB-like"/>
</dbReference>
<dbReference type="SUPFAM" id="SSF54593">
    <property type="entry name" value="Glyoxalase/Bleomycin resistance protein/Dihydroxybiphenyl dioxygenase"/>
    <property type="match status" value="1"/>
</dbReference>
<dbReference type="CDD" id="cd06588">
    <property type="entry name" value="PhnB_like"/>
    <property type="match status" value="1"/>
</dbReference>
<sequence length="139" mass="15675">MALQVYFVLNGNAREAIDFYSGVFSSEAKVMTFGEAPQQPDYQLPEEAKDRVMHGHLEIEGNKVMFSDTFPGQPYTVGSNITLAIVTEDREKLQTYYDQLKEGGQVVMELQETFWSKAYGQVTDKFGVEWQLNLGDGGM</sequence>
<gene>
    <name evidence="2" type="ORF">ACFOZY_00520</name>
</gene>
<dbReference type="Gene3D" id="3.10.180.10">
    <property type="entry name" value="2,3-Dihydroxybiphenyl 1,2-Dioxygenase, domain 1"/>
    <property type="match status" value="1"/>
</dbReference>
<dbReference type="PANTHER" id="PTHR33990:SF1">
    <property type="entry name" value="PROTEIN YJDN"/>
    <property type="match status" value="1"/>
</dbReference>
<dbReference type="RefSeq" id="WP_378151103.1">
    <property type="nucleotide sequence ID" value="NZ_JBHSEC010000001.1"/>
</dbReference>
<comment type="caution">
    <text evidence="2">The sequence shown here is derived from an EMBL/GenBank/DDBJ whole genome shotgun (WGS) entry which is preliminary data.</text>
</comment>
<protein>
    <submittedName>
        <fullName evidence="2">VOC family protein</fullName>
    </submittedName>
</protein>
<dbReference type="EMBL" id="JBHSEC010000001">
    <property type="protein sequence ID" value="MFC4408908.1"/>
    <property type="molecule type" value="Genomic_DNA"/>
</dbReference>
<reference evidence="3" key="1">
    <citation type="journal article" date="2019" name="Int. J. Syst. Evol. Microbiol.">
        <title>The Global Catalogue of Microorganisms (GCM) 10K type strain sequencing project: providing services to taxonomists for standard genome sequencing and annotation.</title>
        <authorList>
            <consortium name="The Broad Institute Genomics Platform"/>
            <consortium name="The Broad Institute Genome Sequencing Center for Infectious Disease"/>
            <person name="Wu L."/>
            <person name="Ma J."/>
        </authorList>
    </citation>
    <scope>NUCLEOTIDE SEQUENCE [LARGE SCALE GENOMIC DNA]</scope>
    <source>
        <strain evidence="3">CCUG 59778</strain>
    </source>
</reference>
<dbReference type="Pfam" id="PF06983">
    <property type="entry name" value="3-dmu-9_3-mt"/>
    <property type="match status" value="1"/>
</dbReference>
<name>A0ABV8WZ46_9LACT</name>
<dbReference type="InterPro" id="IPR029068">
    <property type="entry name" value="Glyas_Bleomycin-R_OHBP_Dase"/>
</dbReference>
<evidence type="ECO:0000259" key="1">
    <source>
        <dbReference type="Pfam" id="PF06983"/>
    </source>
</evidence>
<evidence type="ECO:0000313" key="2">
    <source>
        <dbReference type="EMBL" id="MFC4408908.1"/>
    </source>
</evidence>
<accession>A0ABV8WZ46</accession>